<evidence type="ECO:0000256" key="4">
    <source>
        <dbReference type="ARBA" id="ARBA00023242"/>
    </source>
</evidence>
<dbReference type="EMBL" id="QEAP01000006">
    <property type="protein sequence ID" value="TPX78262.1"/>
    <property type="molecule type" value="Genomic_DNA"/>
</dbReference>
<dbReference type="InterPro" id="IPR010736">
    <property type="entry name" value="SHIPPO-rpt"/>
</dbReference>
<name>A0A507FPR0_9FUNG</name>
<protein>
    <submittedName>
        <fullName evidence="6">Uncharacterized protein</fullName>
    </submittedName>
</protein>
<dbReference type="PANTHER" id="PTHR35678:SF1">
    <property type="entry name" value="PROTEIN STPG4"/>
    <property type="match status" value="1"/>
</dbReference>
<evidence type="ECO:0000256" key="2">
    <source>
        <dbReference type="ARBA" id="ARBA00004496"/>
    </source>
</evidence>
<feature type="region of interest" description="Disordered" evidence="5">
    <location>
        <begin position="455"/>
        <end position="478"/>
    </location>
</feature>
<sequence>MTKTLRLSPNEAEGIAKEHERIKRIARLKQVRMQAKTRTQARVDAYQTSADAAWNRAKDEARDVLQIRKNEAASAALDALNARAALFGLAHGHARMLENAEAENLARLKETVATAQMADRERADLALAKARSDAEAKLEPLKKRAETMATIHETENNRAKHLVDRYREYESRCAKDVLPISQPLHKLFLNDLNKARVTNQTDHSAPYINYNTTRYHTNFTAVRLEPGPVFATSLPSNEKPSASALAPIAELNAEKRAASRAERTKMHKTAAEERFLTAITSKAMDSRKEVLCKQLEELRLEDRARKLVNTAGGPSNVASRRLNFLAFNEAGRKEKFSKIFGIGDEPTFTLDHSQGPAALRQQFRQDRVETASVADSKRQKHLKLFVHPPSIPTRFQTFHFDDNEDKGFNSTAPRFNNHLDELPGPGYYKSKQIEADHEASLSKRGYGVGFASQTRRFRKPATDNEYRPDLPGPGEYTTTNKVQYSYSLNNSISSNFRQRIARIETSVYPHKITPGPASYEAFDASQALLRTRAEESGAAYVFKSKTNRPEINNPEAAPGRDAPPPGAYNIPQEKNPRAGATAAFKAAFRPDFKAASPATVGPGSYELVSRPELPSKKLRSKFKSVVETGPDVSAHRPATPLGPGQYNVARAADSLQKRHAVPRSVFVSASPRFEYQKTAAPPPGFYRPLPEAKNRSFHLNLTSSWLT</sequence>
<dbReference type="OrthoDB" id="186871at2759"/>
<organism evidence="6 7">
    <name type="scientific">Chytriomyces confervae</name>
    <dbReference type="NCBI Taxonomy" id="246404"/>
    <lineage>
        <taxon>Eukaryota</taxon>
        <taxon>Fungi</taxon>
        <taxon>Fungi incertae sedis</taxon>
        <taxon>Chytridiomycota</taxon>
        <taxon>Chytridiomycota incertae sedis</taxon>
        <taxon>Chytridiomycetes</taxon>
        <taxon>Chytridiales</taxon>
        <taxon>Chytriomycetaceae</taxon>
        <taxon>Chytriomyces</taxon>
    </lineage>
</organism>
<comment type="caution">
    <text evidence="6">The sequence shown here is derived from an EMBL/GenBank/DDBJ whole genome shotgun (WGS) entry which is preliminary data.</text>
</comment>
<dbReference type="GO" id="GO:0005737">
    <property type="term" value="C:cytoplasm"/>
    <property type="evidence" value="ECO:0007669"/>
    <property type="project" value="UniProtKB-SubCell"/>
</dbReference>
<keyword evidence="4" id="KW-0539">Nucleus</keyword>
<reference evidence="6 7" key="1">
    <citation type="journal article" date="2019" name="Sci. Rep.">
        <title>Comparative genomics of chytrid fungi reveal insights into the obligate biotrophic and pathogenic lifestyle of Synchytrium endobioticum.</title>
        <authorList>
            <person name="van de Vossenberg B.T.L.H."/>
            <person name="Warris S."/>
            <person name="Nguyen H.D.T."/>
            <person name="van Gent-Pelzer M.P.E."/>
            <person name="Joly D.L."/>
            <person name="van de Geest H.C."/>
            <person name="Bonants P.J.M."/>
            <person name="Smith D.S."/>
            <person name="Levesque C.A."/>
            <person name="van der Lee T.A.J."/>
        </authorList>
    </citation>
    <scope>NUCLEOTIDE SEQUENCE [LARGE SCALE GENOMIC DNA]</scope>
    <source>
        <strain evidence="6 7">CBS 675.73</strain>
    </source>
</reference>
<evidence type="ECO:0000256" key="3">
    <source>
        <dbReference type="ARBA" id="ARBA00022490"/>
    </source>
</evidence>
<dbReference type="GO" id="GO:0042393">
    <property type="term" value="F:histone binding"/>
    <property type="evidence" value="ECO:0007669"/>
    <property type="project" value="TreeGrafter"/>
</dbReference>
<dbReference type="Proteomes" id="UP000320333">
    <property type="component" value="Unassembled WGS sequence"/>
</dbReference>
<dbReference type="GO" id="GO:0005634">
    <property type="term" value="C:nucleus"/>
    <property type="evidence" value="ECO:0007669"/>
    <property type="project" value="UniProtKB-SubCell"/>
</dbReference>
<comment type="subcellular location">
    <subcellularLocation>
        <location evidence="2">Cytoplasm</location>
    </subcellularLocation>
    <subcellularLocation>
        <location evidence="1">Nucleus</location>
    </subcellularLocation>
</comment>
<keyword evidence="7" id="KW-1185">Reference proteome</keyword>
<proteinExistence type="predicted"/>
<feature type="region of interest" description="Disordered" evidence="5">
    <location>
        <begin position="540"/>
        <end position="576"/>
    </location>
</feature>
<dbReference type="PANTHER" id="PTHR35678">
    <property type="entry name" value="PROTEIN STPG4"/>
    <property type="match status" value="1"/>
</dbReference>
<keyword evidence="3" id="KW-0963">Cytoplasm</keyword>
<accession>A0A507FPR0</accession>
<evidence type="ECO:0000313" key="7">
    <source>
        <dbReference type="Proteomes" id="UP000320333"/>
    </source>
</evidence>
<dbReference type="GO" id="GO:0003682">
    <property type="term" value="F:chromatin binding"/>
    <property type="evidence" value="ECO:0007669"/>
    <property type="project" value="TreeGrafter"/>
</dbReference>
<dbReference type="Pfam" id="PF07004">
    <property type="entry name" value="SHIPPO-rpt"/>
    <property type="match status" value="1"/>
</dbReference>
<evidence type="ECO:0000256" key="1">
    <source>
        <dbReference type="ARBA" id="ARBA00004123"/>
    </source>
</evidence>
<gene>
    <name evidence="6" type="ORF">CcCBS67573_g00438</name>
</gene>
<dbReference type="AlphaFoldDB" id="A0A507FPR0"/>
<evidence type="ECO:0000256" key="5">
    <source>
        <dbReference type="SAM" id="MobiDB-lite"/>
    </source>
</evidence>
<evidence type="ECO:0000313" key="6">
    <source>
        <dbReference type="EMBL" id="TPX78262.1"/>
    </source>
</evidence>